<comment type="caution">
    <text evidence="4">The sequence shown here is derived from an EMBL/GenBank/DDBJ whole genome shotgun (WGS) entry which is preliminary data.</text>
</comment>
<reference evidence="5" key="1">
    <citation type="journal article" date="2019" name="Int. J. Syst. Evol. Microbiol.">
        <title>The Global Catalogue of Microorganisms (GCM) 10K type strain sequencing project: providing services to taxonomists for standard genome sequencing and annotation.</title>
        <authorList>
            <consortium name="The Broad Institute Genomics Platform"/>
            <consortium name="The Broad Institute Genome Sequencing Center for Infectious Disease"/>
            <person name="Wu L."/>
            <person name="Ma J."/>
        </authorList>
    </citation>
    <scope>NUCLEOTIDE SEQUENCE [LARGE SCALE GENOMIC DNA]</scope>
    <source>
        <strain evidence="5">JCM 16929</strain>
    </source>
</reference>
<name>A0ABP6ZR13_9ACTN</name>
<dbReference type="PANTHER" id="PTHR10584:SF166">
    <property type="entry name" value="RIBOKINASE"/>
    <property type="match status" value="1"/>
</dbReference>
<evidence type="ECO:0000256" key="1">
    <source>
        <dbReference type="ARBA" id="ARBA00022679"/>
    </source>
</evidence>
<keyword evidence="5" id="KW-1185">Reference proteome</keyword>
<gene>
    <name evidence="4" type="ORF">GCM10022236_18260</name>
</gene>
<dbReference type="Gene3D" id="3.40.1190.20">
    <property type="match status" value="1"/>
</dbReference>
<dbReference type="Pfam" id="PF00294">
    <property type="entry name" value="PfkB"/>
    <property type="match status" value="1"/>
</dbReference>
<dbReference type="SUPFAM" id="SSF53613">
    <property type="entry name" value="Ribokinase-like"/>
    <property type="match status" value="1"/>
</dbReference>
<proteinExistence type="predicted"/>
<evidence type="ECO:0000256" key="2">
    <source>
        <dbReference type="ARBA" id="ARBA00022777"/>
    </source>
</evidence>
<dbReference type="InterPro" id="IPR029056">
    <property type="entry name" value="Ribokinase-like"/>
</dbReference>
<dbReference type="InterPro" id="IPR011611">
    <property type="entry name" value="PfkB_dom"/>
</dbReference>
<dbReference type="Proteomes" id="UP001501490">
    <property type="component" value="Unassembled WGS sequence"/>
</dbReference>
<keyword evidence="1" id="KW-0808">Transferase</keyword>
<protein>
    <recommendedName>
        <fullName evidence="3">Carbohydrate kinase PfkB domain-containing protein</fullName>
    </recommendedName>
</protein>
<keyword evidence="2" id="KW-0418">Kinase</keyword>
<organism evidence="4 5">
    <name type="scientific">Microlunatus ginsengisoli</name>
    <dbReference type="NCBI Taxonomy" id="363863"/>
    <lineage>
        <taxon>Bacteria</taxon>
        <taxon>Bacillati</taxon>
        <taxon>Actinomycetota</taxon>
        <taxon>Actinomycetes</taxon>
        <taxon>Propionibacteriales</taxon>
        <taxon>Propionibacteriaceae</taxon>
        <taxon>Microlunatus</taxon>
    </lineage>
</organism>
<sequence length="326" mass="35505">MSNLKIAVLGPIPYDRITTHRGQVLEKYGCALYTTVALATLLDPADVICPIVHVRRQDEVPIKRLLEPFGNVDVSGIRSHTDRGDVVELNYVDQNTRVERQTGFMAPITPIDLAGVLDADAFVCVPITDYEVGLDTLKFIKGNSSGLVLLDAHGPTNSLTRGGERFHRLWAERDSWLPSVDILKMNLEEAGCSWFPPGDAPGGTTTGRPLPTSELPGFARHCLARGVRSVCVTLDQHGCAVFELDSIGRLVEHHIDRLPVDHVVDTTGCGDSFAAGMAFGYLRYHDIVQAARFGNAMGAQRCAGSELAIYRPLAETERQIALAYAA</sequence>
<evidence type="ECO:0000313" key="4">
    <source>
        <dbReference type="EMBL" id="GAA3616500.1"/>
    </source>
</evidence>
<accession>A0ABP6ZR13</accession>
<dbReference type="RefSeq" id="WP_344803632.1">
    <property type="nucleotide sequence ID" value="NZ_BAABAB010000013.1"/>
</dbReference>
<feature type="domain" description="Carbohydrate kinase PfkB" evidence="3">
    <location>
        <begin position="175"/>
        <end position="302"/>
    </location>
</feature>
<evidence type="ECO:0000259" key="3">
    <source>
        <dbReference type="Pfam" id="PF00294"/>
    </source>
</evidence>
<dbReference type="PANTHER" id="PTHR10584">
    <property type="entry name" value="SUGAR KINASE"/>
    <property type="match status" value="1"/>
</dbReference>
<dbReference type="EMBL" id="BAABAB010000013">
    <property type="protein sequence ID" value="GAA3616500.1"/>
    <property type="molecule type" value="Genomic_DNA"/>
</dbReference>
<evidence type="ECO:0000313" key="5">
    <source>
        <dbReference type="Proteomes" id="UP001501490"/>
    </source>
</evidence>